<name>A0A4Y2V1N3_ARAVE</name>
<dbReference type="EMBL" id="BGPR01041663">
    <property type="protein sequence ID" value="GBO17976.1"/>
    <property type="molecule type" value="Genomic_DNA"/>
</dbReference>
<sequence>FSPHFEKGIVTSIEEAAVVCHPRKTKLDSVARGFIYVVAVIFAACALGCFITSLNLLTGKELYESSNIKDTTDQQHVEEGTVQNFQMEVPEDKGSIVVEFLSSVLNRIPVRVQKFFQCFCPILNTMGLFHVKDSSDQVQCLDGIRLFDSLWVILSHTLGYLLPVLGCALDPVLMRPLCATVNELKVLTSNASHGGEIYYRLDVVYVIQNQG</sequence>
<accession>A0A4Y2V1N3</accession>
<keyword evidence="1" id="KW-1133">Transmembrane helix</keyword>
<dbReference type="AlphaFoldDB" id="A0A4Y2V1N3"/>
<organism evidence="2 3">
    <name type="scientific">Araneus ventricosus</name>
    <name type="common">Orbweaver spider</name>
    <name type="synonym">Epeira ventricosa</name>
    <dbReference type="NCBI Taxonomy" id="182803"/>
    <lineage>
        <taxon>Eukaryota</taxon>
        <taxon>Metazoa</taxon>
        <taxon>Ecdysozoa</taxon>
        <taxon>Arthropoda</taxon>
        <taxon>Chelicerata</taxon>
        <taxon>Arachnida</taxon>
        <taxon>Araneae</taxon>
        <taxon>Araneomorphae</taxon>
        <taxon>Entelegynae</taxon>
        <taxon>Araneoidea</taxon>
        <taxon>Araneidae</taxon>
        <taxon>Araneus</taxon>
    </lineage>
</organism>
<comment type="caution">
    <text evidence="2">The sequence shown here is derived from an EMBL/GenBank/DDBJ whole genome shotgun (WGS) entry which is preliminary data.</text>
</comment>
<gene>
    <name evidence="2" type="ORF">AVEN_14437_1</name>
</gene>
<keyword evidence="3" id="KW-1185">Reference proteome</keyword>
<feature type="transmembrane region" description="Helical" evidence="1">
    <location>
        <begin position="34"/>
        <end position="57"/>
    </location>
</feature>
<keyword evidence="1" id="KW-0472">Membrane</keyword>
<evidence type="ECO:0000256" key="1">
    <source>
        <dbReference type="SAM" id="Phobius"/>
    </source>
</evidence>
<dbReference type="Proteomes" id="UP000499080">
    <property type="component" value="Unassembled WGS sequence"/>
</dbReference>
<protein>
    <submittedName>
        <fullName evidence="2">Uncharacterized protein</fullName>
    </submittedName>
</protein>
<reference evidence="2 3" key="1">
    <citation type="journal article" date="2019" name="Sci. Rep.">
        <title>Orb-weaving spider Araneus ventricosus genome elucidates the spidroin gene catalogue.</title>
        <authorList>
            <person name="Kono N."/>
            <person name="Nakamura H."/>
            <person name="Ohtoshi R."/>
            <person name="Moran D.A.P."/>
            <person name="Shinohara A."/>
            <person name="Yoshida Y."/>
            <person name="Fujiwara M."/>
            <person name="Mori M."/>
            <person name="Tomita M."/>
            <person name="Arakawa K."/>
        </authorList>
    </citation>
    <scope>NUCLEOTIDE SEQUENCE [LARGE SCALE GENOMIC DNA]</scope>
</reference>
<evidence type="ECO:0000313" key="2">
    <source>
        <dbReference type="EMBL" id="GBO17976.1"/>
    </source>
</evidence>
<keyword evidence="1" id="KW-0812">Transmembrane</keyword>
<proteinExistence type="predicted"/>
<feature type="non-terminal residue" evidence="2">
    <location>
        <position position="1"/>
    </location>
</feature>
<evidence type="ECO:0000313" key="3">
    <source>
        <dbReference type="Proteomes" id="UP000499080"/>
    </source>
</evidence>
<dbReference type="OrthoDB" id="118951at2759"/>